<evidence type="ECO:0000313" key="1">
    <source>
        <dbReference type="EMBL" id="MFD1176853.1"/>
    </source>
</evidence>
<evidence type="ECO:0000313" key="2">
    <source>
        <dbReference type="Proteomes" id="UP001597262"/>
    </source>
</evidence>
<protein>
    <recommendedName>
        <fullName evidence="3">Phage protein</fullName>
    </recommendedName>
</protein>
<evidence type="ECO:0008006" key="3">
    <source>
        <dbReference type="Google" id="ProtNLM"/>
    </source>
</evidence>
<sequence>MKVFYEDILVGEVITNRSMTVDEALELIGFDEEKFIADNGFDDIDYNEFKMEY</sequence>
<reference evidence="2" key="1">
    <citation type="journal article" date="2019" name="Int. J. Syst. Evol. Microbiol.">
        <title>The Global Catalogue of Microorganisms (GCM) 10K type strain sequencing project: providing services to taxonomists for standard genome sequencing and annotation.</title>
        <authorList>
            <consortium name="The Broad Institute Genomics Platform"/>
            <consortium name="The Broad Institute Genome Sequencing Center for Infectious Disease"/>
            <person name="Wu L."/>
            <person name="Ma J."/>
        </authorList>
    </citation>
    <scope>NUCLEOTIDE SEQUENCE [LARGE SCALE GENOMIC DNA]</scope>
    <source>
        <strain evidence="2">CCUG 59189</strain>
    </source>
</reference>
<accession>A0ABW3RWJ4</accession>
<organism evidence="1 2">
    <name type="scientific">Paenibacillus puldeungensis</name>
    <dbReference type="NCBI Taxonomy" id="696536"/>
    <lineage>
        <taxon>Bacteria</taxon>
        <taxon>Bacillati</taxon>
        <taxon>Bacillota</taxon>
        <taxon>Bacilli</taxon>
        <taxon>Bacillales</taxon>
        <taxon>Paenibacillaceae</taxon>
        <taxon>Paenibacillus</taxon>
    </lineage>
</organism>
<dbReference type="RefSeq" id="WP_379319295.1">
    <property type="nucleotide sequence ID" value="NZ_JBHTLM010000006.1"/>
</dbReference>
<keyword evidence="2" id="KW-1185">Reference proteome</keyword>
<dbReference type="Proteomes" id="UP001597262">
    <property type="component" value="Unassembled WGS sequence"/>
</dbReference>
<comment type="caution">
    <text evidence="1">The sequence shown here is derived from an EMBL/GenBank/DDBJ whole genome shotgun (WGS) entry which is preliminary data.</text>
</comment>
<proteinExistence type="predicted"/>
<name>A0ABW3RWJ4_9BACL</name>
<dbReference type="EMBL" id="JBHTLM010000006">
    <property type="protein sequence ID" value="MFD1176853.1"/>
    <property type="molecule type" value="Genomic_DNA"/>
</dbReference>
<gene>
    <name evidence="1" type="ORF">ACFQ3W_11155</name>
</gene>